<keyword evidence="1" id="KW-0446">Lipid-binding</keyword>
<name>A0A645EFA3_9ZZZZ</name>
<protein>
    <submittedName>
        <fullName evidence="2">DegV domain-containing protein</fullName>
    </submittedName>
</protein>
<dbReference type="SUPFAM" id="SSF82549">
    <property type="entry name" value="DAK1/DegV-like"/>
    <property type="match status" value="1"/>
</dbReference>
<dbReference type="PROSITE" id="PS51482">
    <property type="entry name" value="DEGV"/>
    <property type="match status" value="1"/>
</dbReference>
<evidence type="ECO:0000256" key="1">
    <source>
        <dbReference type="ARBA" id="ARBA00023121"/>
    </source>
</evidence>
<organism evidence="2">
    <name type="scientific">bioreactor metagenome</name>
    <dbReference type="NCBI Taxonomy" id="1076179"/>
    <lineage>
        <taxon>unclassified sequences</taxon>
        <taxon>metagenomes</taxon>
        <taxon>ecological metagenomes</taxon>
    </lineage>
</organism>
<dbReference type="GO" id="GO:0008289">
    <property type="term" value="F:lipid binding"/>
    <property type="evidence" value="ECO:0007669"/>
    <property type="project" value="UniProtKB-KW"/>
</dbReference>
<dbReference type="PANTHER" id="PTHR33434:SF3">
    <property type="entry name" value="DEGV DOMAIN-CONTAINING PROTEIN YITS"/>
    <property type="match status" value="1"/>
</dbReference>
<dbReference type="InterPro" id="IPR043168">
    <property type="entry name" value="DegV_C"/>
</dbReference>
<evidence type="ECO:0000313" key="2">
    <source>
        <dbReference type="EMBL" id="MPN00457.1"/>
    </source>
</evidence>
<dbReference type="EMBL" id="VSSQ01046486">
    <property type="protein sequence ID" value="MPN00457.1"/>
    <property type="molecule type" value="Genomic_DNA"/>
</dbReference>
<dbReference type="NCBIfam" id="TIGR00762">
    <property type="entry name" value="DegV"/>
    <property type="match status" value="1"/>
</dbReference>
<dbReference type="Gene3D" id="3.40.50.10170">
    <property type="match status" value="1"/>
</dbReference>
<proteinExistence type="predicted"/>
<accession>A0A645EFA3</accession>
<reference evidence="2" key="1">
    <citation type="submission" date="2019-08" db="EMBL/GenBank/DDBJ databases">
        <authorList>
            <person name="Kucharzyk K."/>
            <person name="Murdoch R.W."/>
            <person name="Higgins S."/>
            <person name="Loffler F."/>
        </authorList>
    </citation>
    <scope>NUCLEOTIDE SEQUENCE</scope>
</reference>
<dbReference type="InterPro" id="IPR050270">
    <property type="entry name" value="DegV_domain_contain"/>
</dbReference>
<comment type="caution">
    <text evidence="2">The sequence shown here is derived from an EMBL/GenBank/DDBJ whole genome shotgun (WGS) entry which is preliminary data.</text>
</comment>
<dbReference type="AlphaFoldDB" id="A0A645EFA3"/>
<dbReference type="Pfam" id="PF02645">
    <property type="entry name" value="DegV"/>
    <property type="match status" value="1"/>
</dbReference>
<sequence length="290" mass="31980">MHNYVIITDSTCDLSPKLVEKMQVEVIPMEFTIEDKNYCNYPDNRDLDPADFYAKLRGGAMATTAQVTALTYTEVAKPFLDAGQDVLFLIFSSGLSGSFNSSHLAAEELRHKYPERAVRTVDSLAASMGEGLLVYHAAMRRIAGASLNEVADWVEENRNRLCHWFTVDDLHFLHRGGRVSGAAAVMGTMLGIKPVLHVDDEGHLIPMEKVRGRRQSLDTLVQHLESTIAEGENETIFLSHGDCAEDAAYVAKRLHGRFGIAHIETNYIGPVIGSHSGPGTVALFWLGSHK</sequence>
<dbReference type="InterPro" id="IPR003797">
    <property type="entry name" value="DegV"/>
</dbReference>
<dbReference type="PANTHER" id="PTHR33434">
    <property type="entry name" value="DEGV DOMAIN-CONTAINING PROTEIN DR_1986-RELATED"/>
    <property type="match status" value="1"/>
</dbReference>
<dbReference type="Gene3D" id="3.30.1180.10">
    <property type="match status" value="1"/>
</dbReference>
<gene>
    <name evidence="2" type="ORF">SDC9_147652</name>
</gene>